<sequence length="73" mass="8263">MITEKLCIEGPIQIYYRYCCNIAHWSLCNHFSWCCSLLTGNTSSLKGSGITNTTPARRSYTFKRGAGTFCTRK</sequence>
<evidence type="ECO:0000313" key="2">
    <source>
        <dbReference type="Proteomes" id="UP000594454"/>
    </source>
</evidence>
<gene>
    <name evidence="1" type="ORF">HERILL_LOCUS6586</name>
</gene>
<dbReference type="Proteomes" id="UP000594454">
    <property type="component" value="Chromosome 2"/>
</dbReference>
<name>A0A7R8YVB2_HERIL</name>
<dbReference type="InParanoid" id="A0A7R8YVB2"/>
<dbReference type="AlphaFoldDB" id="A0A7R8YVB2"/>
<keyword evidence="2" id="KW-1185">Reference proteome</keyword>
<accession>A0A7R8YVB2</accession>
<organism evidence="1 2">
    <name type="scientific">Hermetia illucens</name>
    <name type="common">Black soldier fly</name>
    <dbReference type="NCBI Taxonomy" id="343691"/>
    <lineage>
        <taxon>Eukaryota</taxon>
        <taxon>Metazoa</taxon>
        <taxon>Ecdysozoa</taxon>
        <taxon>Arthropoda</taxon>
        <taxon>Hexapoda</taxon>
        <taxon>Insecta</taxon>
        <taxon>Pterygota</taxon>
        <taxon>Neoptera</taxon>
        <taxon>Endopterygota</taxon>
        <taxon>Diptera</taxon>
        <taxon>Brachycera</taxon>
        <taxon>Stratiomyomorpha</taxon>
        <taxon>Stratiomyidae</taxon>
        <taxon>Hermetiinae</taxon>
        <taxon>Hermetia</taxon>
    </lineage>
</organism>
<evidence type="ECO:0000313" key="1">
    <source>
        <dbReference type="EMBL" id="CAD7083639.1"/>
    </source>
</evidence>
<proteinExistence type="predicted"/>
<dbReference type="EMBL" id="LR899010">
    <property type="protein sequence ID" value="CAD7083639.1"/>
    <property type="molecule type" value="Genomic_DNA"/>
</dbReference>
<protein>
    <submittedName>
        <fullName evidence="1">Uncharacterized protein</fullName>
    </submittedName>
</protein>
<reference evidence="1 2" key="1">
    <citation type="submission" date="2020-11" db="EMBL/GenBank/DDBJ databases">
        <authorList>
            <person name="Wallbank WR R."/>
            <person name="Pardo Diaz C."/>
            <person name="Kozak K."/>
            <person name="Martin S."/>
            <person name="Jiggins C."/>
            <person name="Moest M."/>
            <person name="Warren A I."/>
            <person name="Generalovic N T."/>
            <person name="Byers J.R.P. K."/>
            <person name="Montejo-Kovacevich G."/>
            <person name="Yen C E."/>
        </authorList>
    </citation>
    <scope>NUCLEOTIDE SEQUENCE [LARGE SCALE GENOMIC DNA]</scope>
</reference>